<dbReference type="InterPro" id="IPR050582">
    <property type="entry name" value="HAD-like_SerB"/>
</dbReference>
<dbReference type="SUPFAM" id="SSF56784">
    <property type="entry name" value="HAD-like"/>
    <property type="match status" value="1"/>
</dbReference>
<dbReference type="UniPathway" id="UPA00135">
    <property type="reaction ID" value="UER00198"/>
</dbReference>
<dbReference type="InterPro" id="IPR004469">
    <property type="entry name" value="PSP"/>
</dbReference>
<accession>A0A343TFM3</accession>
<feature type="active site" description="Nucleophile" evidence="11">
    <location>
        <position position="7"/>
    </location>
</feature>
<evidence type="ECO:0000313" key="12">
    <source>
        <dbReference type="EMBL" id="AUX07895.1"/>
    </source>
</evidence>
<dbReference type="Proteomes" id="UP000263012">
    <property type="component" value="Chromosome"/>
</dbReference>
<sequence length="217" mass="23155">MSFVVFDFDGTLSETDATVLLGREYGVGSEIRGLTEQGLRGEVEFERSLRQRAALLEGMPEREVEAAFERCKLREGAAELITALRRSGVTVAIVTGAPEDGVEAALERAGVAVDHLVANELPMENGALTGEIEGLLVDAGKDRALQELAAAEGVDAGEVIAVGNGAMDLPMLRAAGTAIGFQPEPLVEEYADEVVTSIRKLRLYFEQHGVIDVGNEE</sequence>
<dbReference type="PANTHER" id="PTHR43344">
    <property type="entry name" value="PHOSPHOSERINE PHOSPHATASE"/>
    <property type="match status" value="1"/>
</dbReference>
<evidence type="ECO:0000256" key="5">
    <source>
        <dbReference type="ARBA" id="ARBA00022605"/>
    </source>
</evidence>
<dbReference type="GeneID" id="37876575"/>
<evidence type="ECO:0000256" key="3">
    <source>
        <dbReference type="ARBA" id="ARBA00009184"/>
    </source>
</evidence>
<evidence type="ECO:0000256" key="8">
    <source>
        <dbReference type="ARBA" id="ARBA00022842"/>
    </source>
</evidence>
<keyword evidence="7 12" id="KW-0378">Hydrolase</keyword>
<proteinExistence type="inferred from homology"/>
<dbReference type="InterPro" id="IPR036412">
    <property type="entry name" value="HAD-like_sf"/>
</dbReference>
<dbReference type="PANTHER" id="PTHR43344:SF2">
    <property type="entry name" value="PHOSPHOSERINE PHOSPHATASE"/>
    <property type="match status" value="1"/>
</dbReference>
<organism evidence="12 13">
    <name type="scientific">Halalkaliarchaeum desulfuricum</name>
    <dbReference type="NCBI Taxonomy" id="2055893"/>
    <lineage>
        <taxon>Archaea</taxon>
        <taxon>Methanobacteriati</taxon>
        <taxon>Methanobacteriota</taxon>
        <taxon>Stenosarchaea group</taxon>
        <taxon>Halobacteria</taxon>
        <taxon>Halobacteriales</taxon>
        <taxon>Haloferacaceae</taxon>
        <taxon>Halalkaliarchaeum</taxon>
    </lineage>
</organism>
<comment type="cofactor">
    <cofactor evidence="1">
        <name>Mg(2+)</name>
        <dbReference type="ChEBI" id="CHEBI:18420"/>
    </cofactor>
</comment>
<dbReference type="InterPro" id="IPR023214">
    <property type="entry name" value="HAD_sf"/>
</dbReference>
<comment type="similarity">
    <text evidence="3">Belongs to the HAD-like hydrolase superfamily. SerB family.</text>
</comment>
<dbReference type="EMBL" id="CP025066">
    <property type="protein sequence ID" value="AUX07895.1"/>
    <property type="molecule type" value="Genomic_DNA"/>
</dbReference>
<evidence type="ECO:0000256" key="7">
    <source>
        <dbReference type="ARBA" id="ARBA00022801"/>
    </source>
</evidence>
<reference evidence="13" key="1">
    <citation type="submission" date="2017-11" db="EMBL/GenBank/DDBJ databases">
        <title>Phenotypic and genomic properties of facultatively anaerobic sulfur-reducing natronoarchaea from hypersaline soda lakes.</title>
        <authorList>
            <person name="Sorokin D.Y."/>
            <person name="Kublanov I.V."/>
            <person name="Roman P."/>
            <person name="Sinninghe Damste J.S."/>
            <person name="Golyshin P.N."/>
            <person name="Rojo D."/>
            <person name="Ciordia S."/>
            <person name="Mena M.D.C."/>
            <person name="Ferrer M."/>
            <person name="Messina E."/>
            <person name="Smedile F."/>
            <person name="La Spada G."/>
            <person name="La Cono V."/>
            <person name="Yakimov M.M."/>
        </authorList>
    </citation>
    <scope>NUCLEOTIDE SEQUENCE [LARGE SCALE GENOMIC DNA]</scope>
    <source>
        <strain evidence="13">AArc-Sl</strain>
    </source>
</reference>
<dbReference type="EC" id="3.1.3.3" evidence="4"/>
<dbReference type="KEGG" id="hdf:AArcSl_0240"/>
<dbReference type="GO" id="GO:0006564">
    <property type="term" value="P:L-serine biosynthetic process"/>
    <property type="evidence" value="ECO:0007669"/>
    <property type="project" value="UniProtKB-KW"/>
</dbReference>
<dbReference type="OrthoDB" id="10041at2157"/>
<dbReference type="GO" id="GO:0000287">
    <property type="term" value="F:magnesium ion binding"/>
    <property type="evidence" value="ECO:0007669"/>
    <property type="project" value="TreeGrafter"/>
</dbReference>
<keyword evidence="13" id="KW-1185">Reference proteome</keyword>
<dbReference type="NCBIfam" id="TIGR01488">
    <property type="entry name" value="HAD-SF-IB"/>
    <property type="match status" value="1"/>
</dbReference>
<keyword evidence="9" id="KW-0718">Serine biosynthesis</keyword>
<evidence type="ECO:0000256" key="10">
    <source>
        <dbReference type="ARBA" id="ARBA00031693"/>
    </source>
</evidence>
<dbReference type="GO" id="GO:0036424">
    <property type="term" value="F:L-phosphoserine phosphatase activity"/>
    <property type="evidence" value="ECO:0007669"/>
    <property type="project" value="InterPro"/>
</dbReference>
<evidence type="ECO:0000256" key="1">
    <source>
        <dbReference type="ARBA" id="ARBA00001946"/>
    </source>
</evidence>
<name>A0A343TFM3_9EURY</name>
<keyword evidence="8" id="KW-0460">Magnesium</keyword>
<feature type="active site" description="Proton donor" evidence="11">
    <location>
        <position position="9"/>
    </location>
</feature>
<keyword evidence="6" id="KW-0479">Metal-binding</keyword>
<evidence type="ECO:0000256" key="2">
    <source>
        <dbReference type="ARBA" id="ARBA00005135"/>
    </source>
</evidence>
<evidence type="ECO:0000313" key="13">
    <source>
        <dbReference type="Proteomes" id="UP000263012"/>
    </source>
</evidence>
<keyword evidence="5" id="KW-0028">Amino-acid biosynthesis</keyword>
<protein>
    <recommendedName>
        <fullName evidence="4">phosphoserine phosphatase</fullName>
        <ecNumber evidence="4">3.1.3.3</ecNumber>
    </recommendedName>
    <alternativeName>
        <fullName evidence="10">O-phosphoserine phosphohydrolase</fullName>
    </alternativeName>
</protein>
<dbReference type="AlphaFoldDB" id="A0A343TFM3"/>
<gene>
    <name evidence="12" type="primary">serB2</name>
    <name evidence="12" type="ORF">AArcSl_0240</name>
</gene>
<dbReference type="GO" id="GO:0005737">
    <property type="term" value="C:cytoplasm"/>
    <property type="evidence" value="ECO:0007669"/>
    <property type="project" value="TreeGrafter"/>
</dbReference>
<dbReference type="RefSeq" id="WP_119813924.1">
    <property type="nucleotide sequence ID" value="NZ_CP025066.1"/>
</dbReference>
<dbReference type="NCBIfam" id="TIGR00338">
    <property type="entry name" value="serB"/>
    <property type="match status" value="1"/>
</dbReference>
<dbReference type="Gene3D" id="3.40.50.1000">
    <property type="entry name" value="HAD superfamily/HAD-like"/>
    <property type="match status" value="1"/>
</dbReference>
<dbReference type="Pfam" id="PF12710">
    <property type="entry name" value="HAD"/>
    <property type="match status" value="1"/>
</dbReference>
<evidence type="ECO:0000256" key="11">
    <source>
        <dbReference type="PIRSR" id="PIRSR604469-1"/>
    </source>
</evidence>
<evidence type="ECO:0000256" key="9">
    <source>
        <dbReference type="ARBA" id="ARBA00023299"/>
    </source>
</evidence>
<evidence type="ECO:0000256" key="6">
    <source>
        <dbReference type="ARBA" id="ARBA00022723"/>
    </source>
</evidence>
<evidence type="ECO:0000256" key="4">
    <source>
        <dbReference type="ARBA" id="ARBA00012640"/>
    </source>
</evidence>
<comment type="pathway">
    <text evidence="2">Amino-acid biosynthesis; L-serine biosynthesis; L-serine from 3-phospho-D-glycerate: step 3/3.</text>
</comment>